<keyword evidence="3" id="KW-1185">Reference proteome</keyword>
<reference evidence="2 3" key="1">
    <citation type="submission" date="2021-05" db="EMBL/GenBank/DDBJ databases">
        <title>Draft Genome Sequences of Clinical Respiratory Isolates of Mycobacterium goodii Recovered in Ireland.</title>
        <authorList>
            <person name="Flanagan P.R."/>
            <person name="Mok S."/>
            <person name="Roycroft E."/>
            <person name="Rogers T.R."/>
            <person name="Fitzgibbon M."/>
        </authorList>
    </citation>
    <scope>NUCLEOTIDE SEQUENCE [LARGE SCALE GENOMIC DNA]</scope>
    <source>
        <strain evidence="2 3">14IE55</strain>
    </source>
</reference>
<feature type="compositionally biased region" description="Basic and acidic residues" evidence="1">
    <location>
        <begin position="154"/>
        <end position="163"/>
    </location>
</feature>
<proteinExistence type="predicted"/>
<dbReference type="PANTHER" id="PTHR35145:SF1">
    <property type="entry name" value="CYTOPLASMIC PROTEIN"/>
    <property type="match status" value="1"/>
</dbReference>
<gene>
    <name evidence="2" type="ORF">KL859_02260</name>
</gene>
<accession>A0ABS6HKH4</accession>
<organism evidence="2 3">
    <name type="scientific">Mycolicibacterium goodii</name>
    <name type="common">Mycobacterium goodii</name>
    <dbReference type="NCBI Taxonomy" id="134601"/>
    <lineage>
        <taxon>Bacteria</taxon>
        <taxon>Bacillati</taxon>
        <taxon>Actinomycetota</taxon>
        <taxon>Actinomycetes</taxon>
        <taxon>Mycobacteriales</taxon>
        <taxon>Mycobacteriaceae</taxon>
        <taxon>Mycolicibacterium</taxon>
    </lineage>
</organism>
<protein>
    <submittedName>
        <fullName evidence="2">MmcQ/YjbR family DNA-binding protein</fullName>
    </submittedName>
</protein>
<evidence type="ECO:0000313" key="3">
    <source>
        <dbReference type="Proteomes" id="UP000696413"/>
    </source>
</evidence>
<dbReference type="Pfam" id="PF04237">
    <property type="entry name" value="YjbR"/>
    <property type="match status" value="1"/>
</dbReference>
<dbReference type="Gene3D" id="3.90.1150.30">
    <property type="match status" value="1"/>
</dbReference>
<keyword evidence="2" id="KW-0238">DNA-binding</keyword>
<dbReference type="SUPFAM" id="SSF142906">
    <property type="entry name" value="YjbR-like"/>
    <property type="match status" value="1"/>
</dbReference>
<dbReference type="PANTHER" id="PTHR35145">
    <property type="entry name" value="CYTOPLASMIC PROTEIN-RELATED"/>
    <property type="match status" value="1"/>
</dbReference>
<evidence type="ECO:0000256" key="1">
    <source>
        <dbReference type="SAM" id="MobiDB-lite"/>
    </source>
</evidence>
<comment type="caution">
    <text evidence="2">The sequence shown here is derived from an EMBL/GenBank/DDBJ whole genome shotgun (WGS) entry which is preliminary data.</text>
</comment>
<feature type="region of interest" description="Disordered" evidence="1">
    <location>
        <begin position="127"/>
        <end position="163"/>
    </location>
</feature>
<dbReference type="Proteomes" id="UP000696413">
    <property type="component" value="Unassembled WGS sequence"/>
</dbReference>
<dbReference type="InterPro" id="IPR058532">
    <property type="entry name" value="YjbR/MT2646/Rv2570-like"/>
</dbReference>
<dbReference type="InterPro" id="IPR007351">
    <property type="entry name" value="YjbR"/>
</dbReference>
<name>A0ABS6HKH4_MYCGD</name>
<evidence type="ECO:0000313" key="2">
    <source>
        <dbReference type="EMBL" id="MBU8821692.1"/>
    </source>
</evidence>
<dbReference type="EMBL" id="JAHBOM010000001">
    <property type="protein sequence ID" value="MBU8821692.1"/>
    <property type="molecule type" value="Genomic_DNA"/>
</dbReference>
<dbReference type="GO" id="GO:0003677">
    <property type="term" value="F:DNA binding"/>
    <property type="evidence" value="ECO:0007669"/>
    <property type="project" value="UniProtKB-KW"/>
</dbReference>
<sequence length="163" mass="18126">MQARSATRADELPGAVRSRQDNGDWELWKVGGKVFMLHTSMPGEPVVILKADPHDAESLREAHTQITPGYHMNKKHWITLHPGDGIDAGLIDELVTESYLLVVEGLPKQRRPLDPQMFRTAALTSAMRHSARPLETSTQVGRKLCEPPTSGRPTGHEPEAPRR</sequence>
<dbReference type="InterPro" id="IPR038056">
    <property type="entry name" value="YjbR-like_sf"/>
</dbReference>